<dbReference type="PANTHER" id="PTHR37984:SF5">
    <property type="entry name" value="PROTEIN NYNRIN-LIKE"/>
    <property type="match status" value="1"/>
</dbReference>
<dbReference type="Gene3D" id="3.30.420.10">
    <property type="entry name" value="Ribonuclease H-like superfamily/Ribonuclease H"/>
    <property type="match status" value="1"/>
</dbReference>
<evidence type="ECO:0000313" key="2">
    <source>
        <dbReference type="EMBL" id="KAK9951503.1"/>
    </source>
</evidence>
<dbReference type="GO" id="GO:0003676">
    <property type="term" value="F:nucleic acid binding"/>
    <property type="evidence" value="ECO:0007669"/>
    <property type="project" value="InterPro"/>
</dbReference>
<dbReference type="EMBL" id="JBEDUW010000001">
    <property type="protein sequence ID" value="KAK9951503.1"/>
    <property type="molecule type" value="Genomic_DNA"/>
</dbReference>
<dbReference type="Pfam" id="PF00665">
    <property type="entry name" value="rve"/>
    <property type="match status" value="1"/>
</dbReference>
<keyword evidence="3" id="KW-1185">Reference proteome</keyword>
<proteinExistence type="predicted"/>
<gene>
    <name evidence="2" type="ORF">M0R45_006941</name>
</gene>
<dbReference type="PANTHER" id="PTHR37984">
    <property type="entry name" value="PROTEIN CBG26694"/>
    <property type="match status" value="1"/>
</dbReference>
<dbReference type="InterPro" id="IPR050951">
    <property type="entry name" value="Retrovirus_Pol_polyprotein"/>
</dbReference>
<dbReference type="InterPro" id="IPR036397">
    <property type="entry name" value="RNaseH_sf"/>
</dbReference>
<name>A0AAW1YSE8_RUBAR</name>
<reference evidence="2 3" key="1">
    <citation type="journal article" date="2023" name="G3 (Bethesda)">
        <title>A chromosome-length genome assembly and annotation of blackberry (Rubus argutus, cv. 'Hillquist').</title>
        <authorList>
            <person name="Bruna T."/>
            <person name="Aryal R."/>
            <person name="Dudchenko O."/>
            <person name="Sargent D.J."/>
            <person name="Mead D."/>
            <person name="Buti M."/>
            <person name="Cavallini A."/>
            <person name="Hytonen T."/>
            <person name="Andres J."/>
            <person name="Pham M."/>
            <person name="Weisz D."/>
            <person name="Mascagni F."/>
            <person name="Usai G."/>
            <person name="Natali L."/>
            <person name="Bassil N."/>
            <person name="Fernandez G.E."/>
            <person name="Lomsadze A."/>
            <person name="Armour M."/>
            <person name="Olukolu B."/>
            <person name="Poorten T."/>
            <person name="Britton C."/>
            <person name="Davik J."/>
            <person name="Ashrafi H."/>
            <person name="Aiden E.L."/>
            <person name="Borodovsky M."/>
            <person name="Worthington M."/>
        </authorList>
    </citation>
    <scope>NUCLEOTIDE SEQUENCE [LARGE SCALE GENOMIC DNA]</scope>
    <source>
        <strain evidence="2">PI 553951</strain>
    </source>
</reference>
<dbReference type="SUPFAM" id="SSF53098">
    <property type="entry name" value="Ribonuclease H-like"/>
    <property type="match status" value="1"/>
</dbReference>
<comment type="caution">
    <text evidence="2">The sequence shown here is derived from an EMBL/GenBank/DDBJ whole genome shotgun (WGS) entry which is preliminary data.</text>
</comment>
<dbReference type="InterPro" id="IPR012337">
    <property type="entry name" value="RNaseH-like_sf"/>
</dbReference>
<protein>
    <recommendedName>
        <fullName evidence="1">Integrase catalytic domain-containing protein</fullName>
    </recommendedName>
</protein>
<dbReference type="PROSITE" id="PS50994">
    <property type="entry name" value="INTEGRASE"/>
    <property type="match status" value="1"/>
</dbReference>
<evidence type="ECO:0000259" key="1">
    <source>
        <dbReference type="PROSITE" id="PS50994"/>
    </source>
</evidence>
<dbReference type="GO" id="GO:0015074">
    <property type="term" value="P:DNA integration"/>
    <property type="evidence" value="ECO:0007669"/>
    <property type="project" value="InterPro"/>
</dbReference>
<sequence length="102" mass="11484">MPKGTDYSTKWTEAKALKSITSQQIQTFIWDNIICRFGIPQVIVTDNGRQFDSSSFRKFCQEKGITLSFASVAHPQTNGQVEAVNKILKRTMRTKLGEKEGA</sequence>
<accession>A0AAW1YSE8</accession>
<evidence type="ECO:0000313" key="3">
    <source>
        <dbReference type="Proteomes" id="UP001457282"/>
    </source>
</evidence>
<dbReference type="InterPro" id="IPR001584">
    <property type="entry name" value="Integrase_cat-core"/>
</dbReference>
<dbReference type="Proteomes" id="UP001457282">
    <property type="component" value="Unassembled WGS sequence"/>
</dbReference>
<dbReference type="AlphaFoldDB" id="A0AAW1YSE8"/>
<organism evidence="2 3">
    <name type="scientific">Rubus argutus</name>
    <name type="common">Southern blackberry</name>
    <dbReference type="NCBI Taxonomy" id="59490"/>
    <lineage>
        <taxon>Eukaryota</taxon>
        <taxon>Viridiplantae</taxon>
        <taxon>Streptophyta</taxon>
        <taxon>Embryophyta</taxon>
        <taxon>Tracheophyta</taxon>
        <taxon>Spermatophyta</taxon>
        <taxon>Magnoliopsida</taxon>
        <taxon>eudicotyledons</taxon>
        <taxon>Gunneridae</taxon>
        <taxon>Pentapetalae</taxon>
        <taxon>rosids</taxon>
        <taxon>fabids</taxon>
        <taxon>Rosales</taxon>
        <taxon>Rosaceae</taxon>
        <taxon>Rosoideae</taxon>
        <taxon>Rosoideae incertae sedis</taxon>
        <taxon>Rubus</taxon>
    </lineage>
</organism>
<feature type="domain" description="Integrase catalytic" evidence="1">
    <location>
        <begin position="1"/>
        <end position="102"/>
    </location>
</feature>